<organism evidence="10 11">
    <name type="scientific">Anaeromyxobacter dehalogenans (strain ATCC BAA-258 / DSM 21875 / 2CP-1)</name>
    <dbReference type="NCBI Taxonomy" id="455488"/>
    <lineage>
        <taxon>Bacteria</taxon>
        <taxon>Pseudomonadati</taxon>
        <taxon>Myxococcota</taxon>
        <taxon>Myxococcia</taxon>
        <taxon>Myxococcales</taxon>
        <taxon>Cystobacterineae</taxon>
        <taxon>Anaeromyxobacteraceae</taxon>
        <taxon>Anaeromyxobacter</taxon>
    </lineage>
</organism>
<dbReference type="InterPro" id="IPR036097">
    <property type="entry name" value="HisK_dim/P_sf"/>
</dbReference>
<evidence type="ECO:0000256" key="4">
    <source>
        <dbReference type="ARBA" id="ARBA00022679"/>
    </source>
</evidence>
<evidence type="ECO:0000256" key="3">
    <source>
        <dbReference type="ARBA" id="ARBA00022553"/>
    </source>
</evidence>
<accession>B8J8D7</accession>
<dbReference type="SMART" id="SM00387">
    <property type="entry name" value="HATPase_c"/>
    <property type="match status" value="1"/>
</dbReference>
<dbReference type="GO" id="GO:0000156">
    <property type="term" value="F:phosphorelay response regulator activity"/>
    <property type="evidence" value="ECO:0007669"/>
    <property type="project" value="TreeGrafter"/>
</dbReference>
<evidence type="ECO:0000256" key="2">
    <source>
        <dbReference type="ARBA" id="ARBA00012438"/>
    </source>
</evidence>
<dbReference type="InterPro" id="IPR050351">
    <property type="entry name" value="BphY/WalK/GraS-like"/>
</dbReference>
<sequence>MELLRARTELTAAWQAFLVDGRLPPRIRPEIRRSWLRVREEARVDPRLRASPLAVGPEDVVARGEGDDAARIAAGVVAHYAERLRDGGHVVAYFDADGVMLACDGDPRTRRALDRVNFAPGACWAEGVTGTNAPGTALVEGRPLEVFAAEHFVEVLQPWTCASAPVRLGGRVVGAVDITSPWTAHHASLLPTAEAVAQVIEGRLEAEAARAHADLMMHVAGSALHARDDFLTVASHELKTPLTPLRAKLQAVQRLLDRTEGELDPARLRASLRGADAQVGRVVAVVERLLDGARLLRDPIRPAPEPVDLGELVRGAVERRRDDLQRQGCHPTVTVVGEVTGCWDPALLDQALERLLSNAARYAPGPVEIEVAWDGPSARVLVRDHGPGILPDDRERIFLPYERAVSCRNSAGLGLGLHAVRAIAAAHGGTVHVERAPGHGSTFVLALPRVASPR</sequence>
<dbReference type="Pfam" id="PF02518">
    <property type="entry name" value="HATPase_c"/>
    <property type="match status" value="1"/>
</dbReference>
<dbReference type="PANTHER" id="PTHR42878:SF7">
    <property type="entry name" value="SENSOR HISTIDINE KINASE GLRK"/>
    <property type="match status" value="1"/>
</dbReference>
<evidence type="ECO:0000256" key="1">
    <source>
        <dbReference type="ARBA" id="ARBA00000085"/>
    </source>
</evidence>
<keyword evidence="11" id="KW-1185">Reference proteome</keyword>
<name>B8J8D7_ANAD2</name>
<dbReference type="InterPro" id="IPR004358">
    <property type="entry name" value="Sig_transdc_His_kin-like_C"/>
</dbReference>
<evidence type="ECO:0000256" key="5">
    <source>
        <dbReference type="ARBA" id="ARBA00022741"/>
    </source>
</evidence>
<dbReference type="CDD" id="cd00075">
    <property type="entry name" value="HATPase"/>
    <property type="match status" value="1"/>
</dbReference>
<dbReference type="GO" id="GO:0000155">
    <property type="term" value="F:phosphorelay sensor kinase activity"/>
    <property type="evidence" value="ECO:0007669"/>
    <property type="project" value="InterPro"/>
</dbReference>
<dbReference type="Gene3D" id="1.10.287.130">
    <property type="match status" value="1"/>
</dbReference>
<protein>
    <recommendedName>
        <fullName evidence="2">histidine kinase</fullName>
        <ecNumber evidence="2">2.7.13.3</ecNumber>
    </recommendedName>
</protein>
<dbReference type="Pfam" id="PF00512">
    <property type="entry name" value="HisKA"/>
    <property type="match status" value="1"/>
</dbReference>
<dbReference type="InterPro" id="IPR005467">
    <property type="entry name" value="His_kinase_dom"/>
</dbReference>
<dbReference type="RefSeq" id="WP_012633291.1">
    <property type="nucleotide sequence ID" value="NC_011891.1"/>
</dbReference>
<dbReference type="Proteomes" id="UP000007089">
    <property type="component" value="Chromosome"/>
</dbReference>
<dbReference type="SUPFAM" id="SSF55874">
    <property type="entry name" value="ATPase domain of HSP90 chaperone/DNA topoisomerase II/histidine kinase"/>
    <property type="match status" value="1"/>
</dbReference>
<dbReference type="SMART" id="SM00388">
    <property type="entry name" value="HisKA"/>
    <property type="match status" value="1"/>
</dbReference>
<evidence type="ECO:0000256" key="6">
    <source>
        <dbReference type="ARBA" id="ARBA00022777"/>
    </source>
</evidence>
<keyword evidence="7" id="KW-0067">ATP-binding</keyword>
<evidence type="ECO:0000313" key="11">
    <source>
        <dbReference type="Proteomes" id="UP000007089"/>
    </source>
</evidence>
<keyword evidence="8" id="KW-0902">Two-component regulatory system</keyword>
<dbReference type="KEGG" id="acp:A2cp1_2095"/>
<dbReference type="CDD" id="cd00082">
    <property type="entry name" value="HisKA"/>
    <property type="match status" value="1"/>
</dbReference>
<dbReference type="InterPro" id="IPR003018">
    <property type="entry name" value="GAF"/>
</dbReference>
<evidence type="ECO:0000256" key="8">
    <source>
        <dbReference type="ARBA" id="ARBA00023012"/>
    </source>
</evidence>
<dbReference type="AlphaFoldDB" id="B8J8D7"/>
<keyword evidence="3" id="KW-0597">Phosphoprotein</keyword>
<keyword evidence="5" id="KW-0547">Nucleotide-binding</keyword>
<dbReference type="Gene3D" id="3.30.565.10">
    <property type="entry name" value="Histidine kinase-like ATPase, C-terminal domain"/>
    <property type="match status" value="1"/>
</dbReference>
<evidence type="ECO:0000313" key="10">
    <source>
        <dbReference type="EMBL" id="ACL65436.1"/>
    </source>
</evidence>
<dbReference type="Pfam" id="PF01590">
    <property type="entry name" value="GAF"/>
    <property type="match status" value="1"/>
</dbReference>
<feature type="domain" description="Histidine kinase" evidence="9">
    <location>
        <begin position="233"/>
        <end position="451"/>
    </location>
</feature>
<dbReference type="PRINTS" id="PR00344">
    <property type="entry name" value="BCTRLSENSOR"/>
</dbReference>
<proteinExistence type="predicted"/>
<dbReference type="Gene3D" id="3.30.450.40">
    <property type="match status" value="1"/>
</dbReference>
<evidence type="ECO:0000259" key="9">
    <source>
        <dbReference type="PROSITE" id="PS50109"/>
    </source>
</evidence>
<dbReference type="GO" id="GO:0030295">
    <property type="term" value="F:protein kinase activator activity"/>
    <property type="evidence" value="ECO:0007669"/>
    <property type="project" value="TreeGrafter"/>
</dbReference>
<dbReference type="EC" id="2.7.13.3" evidence="2"/>
<dbReference type="GO" id="GO:0007234">
    <property type="term" value="P:osmosensory signaling via phosphorelay pathway"/>
    <property type="evidence" value="ECO:0007669"/>
    <property type="project" value="TreeGrafter"/>
</dbReference>
<dbReference type="PROSITE" id="PS50109">
    <property type="entry name" value="HIS_KIN"/>
    <property type="match status" value="1"/>
</dbReference>
<dbReference type="PANTHER" id="PTHR42878">
    <property type="entry name" value="TWO-COMPONENT HISTIDINE KINASE"/>
    <property type="match status" value="1"/>
</dbReference>
<dbReference type="InterPro" id="IPR029016">
    <property type="entry name" value="GAF-like_dom_sf"/>
</dbReference>
<dbReference type="InterPro" id="IPR003661">
    <property type="entry name" value="HisK_dim/P_dom"/>
</dbReference>
<dbReference type="EMBL" id="CP001359">
    <property type="protein sequence ID" value="ACL65436.1"/>
    <property type="molecule type" value="Genomic_DNA"/>
</dbReference>
<keyword evidence="4" id="KW-0808">Transferase</keyword>
<dbReference type="InterPro" id="IPR003594">
    <property type="entry name" value="HATPase_dom"/>
</dbReference>
<dbReference type="InterPro" id="IPR036890">
    <property type="entry name" value="HATPase_C_sf"/>
</dbReference>
<gene>
    <name evidence="10" type="ordered locus">A2cp1_2095</name>
</gene>
<evidence type="ECO:0000256" key="7">
    <source>
        <dbReference type="ARBA" id="ARBA00022840"/>
    </source>
</evidence>
<dbReference type="SUPFAM" id="SSF47384">
    <property type="entry name" value="Homodimeric domain of signal transducing histidine kinase"/>
    <property type="match status" value="1"/>
</dbReference>
<keyword evidence="6 10" id="KW-0418">Kinase</keyword>
<reference evidence="10" key="1">
    <citation type="submission" date="2009-01" db="EMBL/GenBank/DDBJ databases">
        <title>Complete sequence of Anaeromyxobacter dehalogenans 2CP-1.</title>
        <authorList>
            <consortium name="US DOE Joint Genome Institute"/>
            <person name="Lucas S."/>
            <person name="Copeland A."/>
            <person name="Lapidus A."/>
            <person name="Glavina del Rio T."/>
            <person name="Dalin E."/>
            <person name="Tice H."/>
            <person name="Bruce D."/>
            <person name="Goodwin L."/>
            <person name="Pitluck S."/>
            <person name="Saunders E."/>
            <person name="Brettin T."/>
            <person name="Detter J.C."/>
            <person name="Han C."/>
            <person name="Larimer F."/>
            <person name="Land M."/>
            <person name="Hauser L."/>
            <person name="Kyrpides N."/>
            <person name="Ovchinnikova G."/>
            <person name="Beliaev A.S."/>
            <person name="Richardson P."/>
        </authorList>
    </citation>
    <scope>NUCLEOTIDE SEQUENCE</scope>
    <source>
        <strain evidence="10">2CP-1</strain>
    </source>
</reference>
<dbReference type="HOGENOM" id="CLU_602234_0_0_7"/>
<comment type="catalytic activity">
    <reaction evidence="1">
        <text>ATP + protein L-histidine = ADP + protein N-phospho-L-histidine.</text>
        <dbReference type="EC" id="2.7.13.3"/>
    </reaction>
</comment>
<dbReference type="GO" id="GO:0005524">
    <property type="term" value="F:ATP binding"/>
    <property type="evidence" value="ECO:0007669"/>
    <property type="project" value="UniProtKB-KW"/>
</dbReference>